<feature type="region of interest" description="Disordered" evidence="1">
    <location>
        <begin position="51"/>
        <end position="74"/>
    </location>
</feature>
<name>B8LU51_TALSN</name>
<keyword evidence="3" id="KW-1185">Reference proteome</keyword>
<dbReference type="EMBL" id="EQ962652">
    <property type="protein sequence ID" value="EED22523.1"/>
    <property type="molecule type" value="Genomic_DNA"/>
</dbReference>
<dbReference type="RefSeq" id="XP_002339910.1">
    <property type="nucleotide sequence ID" value="XM_002339869.1"/>
</dbReference>
<reference evidence="3" key="1">
    <citation type="journal article" date="2015" name="Genome Announc.">
        <title>Genome sequence of the AIDS-associated pathogen Penicillium marneffei (ATCC18224) and its near taxonomic relative Talaromyces stipitatus (ATCC10500).</title>
        <authorList>
            <person name="Nierman W.C."/>
            <person name="Fedorova-Abrams N.D."/>
            <person name="Andrianopoulos A."/>
        </authorList>
    </citation>
    <scope>NUCLEOTIDE SEQUENCE [LARGE SCALE GENOMIC DNA]</scope>
    <source>
        <strain evidence="3">ATCC 10500 / CBS 375.48 / QM 6759 / NRRL 1006</strain>
    </source>
</reference>
<evidence type="ECO:0000313" key="3">
    <source>
        <dbReference type="Proteomes" id="UP000001745"/>
    </source>
</evidence>
<dbReference type="AlphaFoldDB" id="B8LU51"/>
<dbReference type="GeneID" id="8107304"/>
<protein>
    <submittedName>
        <fullName evidence="2">Uncharacterized protein</fullName>
    </submittedName>
</protein>
<organism evidence="2 3">
    <name type="scientific">Talaromyces stipitatus (strain ATCC 10500 / CBS 375.48 / QM 6759 / NRRL 1006)</name>
    <name type="common">Penicillium stipitatum</name>
    <dbReference type="NCBI Taxonomy" id="441959"/>
    <lineage>
        <taxon>Eukaryota</taxon>
        <taxon>Fungi</taxon>
        <taxon>Dikarya</taxon>
        <taxon>Ascomycota</taxon>
        <taxon>Pezizomycotina</taxon>
        <taxon>Eurotiomycetes</taxon>
        <taxon>Eurotiomycetidae</taxon>
        <taxon>Eurotiales</taxon>
        <taxon>Trichocomaceae</taxon>
        <taxon>Talaromyces</taxon>
        <taxon>Talaromyces sect. Talaromyces</taxon>
    </lineage>
</organism>
<dbReference type="HOGENOM" id="CLU_2374215_0_0_1"/>
<dbReference type="InParanoid" id="B8LU51"/>
<sequence length="95" mass="11373">MCLAYQSILQYYDSQESGIGSRERSAYSRAPSSQYRGHAELRSMIHNLQQQLEEQRAEQKARQEKRLTQMEQQKAREEKLLDQLFMRLEHSEKPR</sequence>
<feature type="compositionally biased region" description="Basic and acidic residues" evidence="1">
    <location>
        <begin position="53"/>
        <end position="74"/>
    </location>
</feature>
<proteinExistence type="predicted"/>
<dbReference type="Proteomes" id="UP000001745">
    <property type="component" value="Unassembled WGS sequence"/>
</dbReference>
<evidence type="ECO:0000256" key="1">
    <source>
        <dbReference type="SAM" id="MobiDB-lite"/>
    </source>
</evidence>
<evidence type="ECO:0000313" key="2">
    <source>
        <dbReference type="EMBL" id="EED22523.1"/>
    </source>
</evidence>
<accession>B8LU51</accession>
<dbReference type="PhylomeDB" id="B8LU51"/>
<dbReference type="VEuPathDB" id="FungiDB:TSTA_060200"/>
<gene>
    <name evidence="2" type="ORF">TSTA_060200</name>
</gene>